<evidence type="ECO:0000256" key="1">
    <source>
        <dbReference type="ARBA" id="ARBA00004651"/>
    </source>
</evidence>
<feature type="coiled-coil region" evidence="6">
    <location>
        <begin position="152"/>
        <end position="250"/>
    </location>
</feature>
<feature type="transmembrane region" description="Helical" evidence="8">
    <location>
        <begin position="805"/>
        <end position="829"/>
    </location>
</feature>
<comment type="caution">
    <text evidence="10">The sequence shown here is derived from an EMBL/GenBank/DDBJ whole genome shotgun (WGS) entry which is preliminary data.</text>
</comment>
<feature type="transmembrane region" description="Helical" evidence="8">
    <location>
        <begin position="772"/>
        <end position="793"/>
    </location>
</feature>
<dbReference type="OrthoDB" id="7051771at2"/>
<dbReference type="Proteomes" id="UP000078252">
    <property type="component" value="Unassembled WGS sequence"/>
</dbReference>
<feature type="transmembrane region" description="Helical" evidence="8">
    <location>
        <begin position="661"/>
        <end position="680"/>
    </location>
</feature>
<dbReference type="InterPro" id="IPR000731">
    <property type="entry name" value="SSD"/>
</dbReference>
<dbReference type="RefSeq" id="WP_058725702.1">
    <property type="nucleotide sequence ID" value="NZ_LDQC01000044.1"/>
</dbReference>
<evidence type="ECO:0000256" key="6">
    <source>
        <dbReference type="SAM" id="Coils"/>
    </source>
</evidence>
<dbReference type="Gene3D" id="1.20.1640.10">
    <property type="entry name" value="Multidrug efflux transporter AcrB transmembrane domain"/>
    <property type="match status" value="2"/>
</dbReference>
<evidence type="ECO:0000256" key="3">
    <source>
        <dbReference type="ARBA" id="ARBA00022692"/>
    </source>
</evidence>
<dbReference type="PROSITE" id="PS50156">
    <property type="entry name" value="SSD"/>
    <property type="match status" value="1"/>
</dbReference>
<keyword evidence="3 8" id="KW-0812">Transmembrane</keyword>
<feature type="transmembrane region" description="Helical" evidence="8">
    <location>
        <begin position="728"/>
        <end position="751"/>
    </location>
</feature>
<feature type="transmembrane region" description="Helical" evidence="8">
    <location>
        <begin position="500"/>
        <end position="520"/>
    </location>
</feature>
<dbReference type="EMBL" id="LDQC01000044">
    <property type="protein sequence ID" value="KTR06994.1"/>
    <property type="molecule type" value="Genomic_DNA"/>
</dbReference>
<keyword evidence="4 8" id="KW-1133">Transmembrane helix</keyword>
<proteinExistence type="predicted"/>
<feature type="transmembrane region" description="Helical" evidence="8">
    <location>
        <begin position="448"/>
        <end position="473"/>
    </location>
</feature>
<evidence type="ECO:0000256" key="7">
    <source>
        <dbReference type="SAM" id="MobiDB-lite"/>
    </source>
</evidence>
<feature type="transmembrane region" description="Helical" evidence="8">
    <location>
        <begin position="342"/>
        <end position="362"/>
    </location>
</feature>
<dbReference type="InterPro" id="IPR050545">
    <property type="entry name" value="Mycobact_MmpL"/>
</dbReference>
<gene>
    <name evidence="10" type="ORF">NS184_08600</name>
</gene>
<feature type="transmembrane region" description="Helical" evidence="8">
    <location>
        <begin position="687"/>
        <end position="708"/>
    </location>
</feature>
<evidence type="ECO:0000256" key="2">
    <source>
        <dbReference type="ARBA" id="ARBA00022475"/>
    </source>
</evidence>
<organism evidence="10 11">
    <name type="scientific">Curtobacterium luteum</name>
    <dbReference type="NCBI Taxonomy" id="33881"/>
    <lineage>
        <taxon>Bacteria</taxon>
        <taxon>Bacillati</taxon>
        <taxon>Actinomycetota</taxon>
        <taxon>Actinomycetes</taxon>
        <taxon>Micrococcales</taxon>
        <taxon>Microbacteriaceae</taxon>
        <taxon>Curtobacterium</taxon>
    </lineage>
</organism>
<comment type="subcellular location">
    <subcellularLocation>
        <location evidence="1">Cell membrane</location>
        <topology evidence="1">Multi-pass membrane protein</topology>
    </subcellularLocation>
</comment>
<evidence type="ECO:0000259" key="9">
    <source>
        <dbReference type="PROSITE" id="PS50156"/>
    </source>
</evidence>
<dbReference type="STRING" id="33881.NS184_08600"/>
<feature type="transmembrane region" description="Helical" evidence="8">
    <location>
        <begin position="419"/>
        <end position="442"/>
    </location>
</feature>
<keyword evidence="5 8" id="KW-0472">Membrane</keyword>
<feature type="domain" description="SSD" evidence="9">
    <location>
        <begin position="338"/>
        <end position="470"/>
    </location>
</feature>
<reference evidence="10 11" key="1">
    <citation type="journal article" date="2016" name="Front. Microbiol.">
        <title>Genomic Resource of Rice Seed Associated Bacteria.</title>
        <authorList>
            <person name="Midha S."/>
            <person name="Bansal K."/>
            <person name="Sharma S."/>
            <person name="Kumar N."/>
            <person name="Patil P.P."/>
            <person name="Chaudhry V."/>
            <person name="Patil P.B."/>
        </authorList>
    </citation>
    <scope>NUCLEOTIDE SEQUENCE [LARGE SCALE GENOMIC DNA]</scope>
    <source>
        <strain evidence="10 11">NS184</strain>
    </source>
</reference>
<dbReference type="AlphaFoldDB" id="A0A175RVJ0"/>
<dbReference type="InterPro" id="IPR004869">
    <property type="entry name" value="MMPL_dom"/>
</dbReference>
<accession>A0A175RVJ0</accession>
<dbReference type="PATRIC" id="fig|33881.3.peg.2050"/>
<evidence type="ECO:0000313" key="11">
    <source>
        <dbReference type="Proteomes" id="UP000078252"/>
    </source>
</evidence>
<evidence type="ECO:0000256" key="5">
    <source>
        <dbReference type="ARBA" id="ARBA00023136"/>
    </source>
</evidence>
<feature type="compositionally biased region" description="Basic and acidic residues" evidence="7">
    <location>
        <begin position="896"/>
        <end position="908"/>
    </location>
</feature>
<dbReference type="SUPFAM" id="SSF82866">
    <property type="entry name" value="Multidrug efflux transporter AcrB transmembrane domain"/>
    <property type="match status" value="2"/>
</dbReference>
<feature type="region of interest" description="Disordered" evidence="7">
    <location>
        <begin position="854"/>
        <end position="908"/>
    </location>
</feature>
<evidence type="ECO:0000313" key="10">
    <source>
        <dbReference type="EMBL" id="KTR06994.1"/>
    </source>
</evidence>
<feature type="transmembrane region" description="Helical" evidence="8">
    <location>
        <begin position="315"/>
        <end position="335"/>
    </location>
</feature>
<sequence>MAGLLYRLGRFSARRHWLVIIAWIVIMGIAGLTYSLFAGSISSSISIPNTKTSQVQDELADKFPSANGGTGTLVFRTTDGKAFTDDQKTEVKDFLDGLKSEDGVKDVTDGFTTQQQLDDQRQKIVDGRKEISDGREKISDGRKQIEDGQDQLDAQKSQLESGKTKIEQAQQQLDAQKAQAEAAGAAASAAAQAQLQQAQAQIDAQQQQITAGQQQITAAQQQIDENTKKLDENEQKLDDSEQELEQGSKLLDLSKDIRFVSSNDSAAIGTVQFTKSTYEVPQSTKQAISDKAEAAKISGVDVYVSNDIAQGVPSILGPGEVIGVIIAAIVLFLMLRTIIGAAIPLVSAVLGVGVASLAALSFSSLVEFISVTPVLGVMLGLAVGIDYSLFILNRHRTQLKAGMDVHESIGLANGTSGNAVVFAGTTVIVALLALNITGIPFLGLMGTVGAVAVLFAILIATSFTPALLSLLGMRILRRKERERIGNTDSVRVPNKPMSTWRAVITLVAGVAVLGTVALPATQMRLGLPTGASEDVESSQYQAYKTLSDEFGAGQNGPLLVVADLPKAVSEDDVTATEVTIGQALAKNDDVKAVLPIGASKDRDIIAFQVKPAGGPDSVSTETLVQDLRSQQVRVDDGKATLGVAGNASANIDVSEKLSNVLPLYLAVVVGLSLIILIIVFRSFLVPITATAGFILSVLASFGGLTAIYQFGWLGAVFGVHDPAPILSFLPIIEIGILFGLAMDYQLFLVSGMREAYAHGASAKVAVQRGLHAGRAVVTAAAIIMISVFAGFIFSDSSTIKPIGFGLAFGVLLDAFVVRMLLIPAVMHLLGRSAWWIPKWLDRILPDVDVEGAKLERSHPSGGHGEQRNDGRDLSAAERGRDAAHHGAHAAAAEPDANPHEGHTPTHRA</sequence>
<dbReference type="PANTHER" id="PTHR33406">
    <property type="entry name" value="MEMBRANE PROTEIN MJ1562-RELATED"/>
    <property type="match status" value="1"/>
</dbReference>
<feature type="compositionally biased region" description="Basic and acidic residues" evidence="7">
    <location>
        <begin position="854"/>
        <end position="884"/>
    </location>
</feature>
<protein>
    <submittedName>
        <fullName evidence="10">RND transporter</fullName>
    </submittedName>
</protein>
<name>A0A175RVJ0_9MICO</name>
<dbReference type="GO" id="GO:0005886">
    <property type="term" value="C:plasma membrane"/>
    <property type="evidence" value="ECO:0007669"/>
    <property type="project" value="UniProtKB-SubCell"/>
</dbReference>
<dbReference type="PANTHER" id="PTHR33406:SF13">
    <property type="entry name" value="MEMBRANE PROTEIN YDFJ"/>
    <property type="match status" value="1"/>
</dbReference>
<feature type="transmembrane region" description="Helical" evidence="8">
    <location>
        <begin position="17"/>
        <end position="37"/>
    </location>
</feature>
<dbReference type="Gene3D" id="1.10.287.1490">
    <property type="match status" value="1"/>
</dbReference>
<evidence type="ECO:0000256" key="8">
    <source>
        <dbReference type="SAM" id="Phobius"/>
    </source>
</evidence>
<keyword evidence="2" id="KW-1003">Cell membrane</keyword>
<evidence type="ECO:0000256" key="4">
    <source>
        <dbReference type="ARBA" id="ARBA00022989"/>
    </source>
</evidence>
<dbReference type="Pfam" id="PF03176">
    <property type="entry name" value="MMPL"/>
    <property type="match status" value="2"/>
</dbReference>
<feature type="transmembrane region" description="Helical" evidence="8">
    <location>
        <begin position="368"/>
        <end position="392"/>
    </location>
</feature>
<keyword evidence="6" id="KW-0175">Coiled coil</keyword>